<evidence type="ECO:0008006" key="5">
    <source>
        <dbReference type="Google" id="ProtNLM"/>
    </source>
</evidence>
<sequence>MLCSPARLLLLESLFMNLSACNVELDDLGELDTLLGLHGPGEQSGREFLEELFAPLLESAVNLTRLGLSGIRDLESFPVLRNALVASFVRTRTVNLTGRSLIELLGHALQSAHRTISLSRLFLSLMPDENWIDIWRLLEPCRNTLEYLAFDVEHDFPVPPLESCNPWPLMSELDILSSLLPVAKMMTSRTLRKPFPNLRHLRIPPGAATSVAEAHESEGEGEPEGEIEGEPVGEVEGEDEDEVEWRSLSSFSGHAITFASLGFHCQLTELRLDSDQWSLNAPRYPNTARHFATALRLAEPRCFSIEVFDVCTPFDEDLEDELCNPLLWDNALYLEYAYLAITEGPCCNRLLEFLVSDPTDSSWSH</sequence>
<dbReference type="HOGENOM" id="CLU_047279_0_0_1"/>
<reference evidence="3 4" key="1">
    <citation type="journal article" date="2012" name="Science">
        <title>The Paleozoic origin of enzymatic lignin decomposition reconstructed from 31 fungal genomes.</title>
        <authorList>
            <person name="Floudas D."/>
            <person name="Binder M."/>
            <person name="Riley R."/>
            <person name="Barry K."/>
            <person name="Blanchette R.A."/>
            <person name="Henrissat B."/>
            <person name="Martinez A.T."/>
            <person name="Otillar R."/>
            <person name="Spatafora J.W."/>
            <person name="Yadav J.S."/>
            <person name="Aerts A."/>
            <person name="Benoit I."/>
            <person name="Boyd A."/>
            <person name="Carlson A."/>
            <person name="Copeland A."/>
            <person name="Coutinho P.M."/>
            <person name="de Vries R.P."/>
            <person name="Ferreira P."/>
            <person name="Findley K."/>
            <person name="Foster B."/>
            <person name="Gaskell J."/>
            <person name="Glotzer D."/>
            <person name="Gorecki P."/>
            <person name="Heitman J."/>
            <person name="Hesse C."/>
            <person name="Hori C."/>
            <person name="Igarashi K."/>
            <person name="Jurgens J.A."/>
            <person name="Kallen N."/>
            <person name="Kersten P."/>
            <person name="Kohler A."/>
            <person name="Kuees U."/>
            <person name="Kumar T.K.A."/>
            <person name="Kuo A."/>
            <person name="LaButti K."/>
            <person name="Larrondo L.F."/>
            <person name="Lindquist E."/>
            <person name="Ling A."/>
            <person name="Lombard V."/>
            <person name="Lucas S."/>
            <person name="Lundell T."/>
            <person name="Martin R."/>
            <person name="McLaughlin D.J."/>
            <person name="Morgenstern I."/>
            <person name="Morin E."/>
            <person name="Murat C."/>
            <person name="Nagy L.G."/>
            <person name="Nolan M."/>
            <person name="Ohm R.A."/>
            <person name="Patyshakuliyeva A."/>
            <person name="Rokas A."/>
            <person name="Ruiz-Duenas F.J."/>
            <person name="Sabat G."/>
            <person name="Salamov A."/>
            <person name="Samejima M."/>
            <person name="Schmutz J."/>
            <person name="Slot J.C."/>
            <person name="St John F."/>
            <person name="Stenlid J."/>
            <person name="Sun H."/>
            <person name="Sun S."/>
            <person name="Syed K."/>
            <person name="Tsang A."/>
            <person name="Wiebenga A."/>
            <person name="Young D."/>
            <person name="Pisabarro A."/>
            <person name="Eastwood D.C."/>
            <person name="Martin F."/>
            <person name="Cullen D."/>
            <person name="Grigoriev I.V."/>
            <person name="Hibbett D.S."/>
        </authorList>
    </citation>
    <scope>NUCLEOTIDE SEQUENCE [LARGE SCALE GENOMIC DNA]</scope>
    <source>
        <strain evidence="3 4">ATCC 11539</strain>
    </source>
</reference>
<protein>
    <recommendedName>
        <fullName evidence="5">F-box domain-containing protein</fullName>
    </recommendedName>
</protein>
<dbReference type="KEGG" id="gtr:GLOTRDRAFT_97150"/>
<dbReference type="Proteomes" id="UP000030669">
    <property type="component" value="Unassembled WGS sequence"/>
</dbReference>
<feature type="region of interest" description="Disordered" evidence="1">
    <location>
        <begin position="209"/>
        <end position="240"/>
    </location>
</feature>
<feature type="signal peptide" evidence="2">
    <location>
        <begin position="1"/>
        <end position="20"/>
    </location>
</feature>
<evidence type="ECO:0000256" key="2">
    <source>
        <dbReference type="SAM" id="SignalP"/>
    </source>
</evidence>
<dbReference type="AlphaFoldDB" id="S7R798"/>
<name>S7R798_GLOTA</name>
<dbReference type="EMBL" id="KB469320">
    <property type="protein sequence ID" value="EPQ50260.1"/>
    <property type="molecule type" value="Genomic_DNA"/>
</dbReference>
<feature type="chain" id="PRO_5004544180" description="F-box domain-containing protein" evidence="2">
    <location>
        <begin position="21"/>
        <end position="365"/>
    </location>
</feature>
<feature type="compositionally biased region" description="Acidic residues" evidence="1">
    <location>
        <begin position="219"/>
        <end position="240"/>
    </location>
</feature>
<proteinExistence type="predicted"/>
<accession>S7R798</accession>
<gene>
    <name evidence="3" type="ORF">GLOTRDRAFT_97150</name>
</gene>
<dbReference type="GeneID" id="19309957"/>
<keyword evidence="2" id="KW-0732">Signal</keyword>
<evidence type="ECO:0000313" key="3">
    <source>
        <dbReference type="EMBL" id="EPQ50260.1"/>
    </source>
</evidence>
<organism evidence="3 4">
    <name type="scientific">Gloeophyllum trabeum (strain ATCC 11539 / FP-39264 / Madison 617)</name>
    <name type="common">Brown rot fungus</name>
    <dbReference type="NCBI Taxonomy" id="670483"/>
    <lineage>
        <taxon>Eukaryota</taxon>
        <taxon>Fungi</taxon>
        <taxon>Dikarya</taxon>
        <taxon>Basidiomycota</taxon>
        <taxon>Agaricomycotina</taxon>
        <taxon>Agaricomycetes</taxon>
        <taxon>Gloeophyllales</taxon>
        <taxon>Gloeophyllaceae</taxon>
        <taxon>Gloeophyllum</taxon>
    </lineage>
</organism>
<evidence type="ECO:0000313" key="4">
    <source>
        <dbReference type="Proteomes" id="UP000030669"/>
    </source>
</evidence>
<keyword evidence="4" id="KW-1185">Reference proteome</keyword>
<evidence type="ECO:0000256" key="1">
    <source>
        <dbReference type="SAM" id="MobiDB-lite"/>
    </source>
</evidence>
<dbReference type="RefSeq" id="XP_007871305.1">
    <property type="nucleotide sequence ID" value="XM_007873114.1"/>
</dbReference>